<dbReference type="Pfam" id="PF02269">
    <property type="entry name" value="TFIID-18kDa"/>
    <property type="match status" value="1"/>
</dbReference>
<dbReference type="GO" id="GO:0051123">
    <property type="term" value="P:RNA polymerase II preinitiation complex assembly"/>
    <property type="evidence" value="ECO:0007669"/>
    <property type="project" value="TreeGrafter"/>
</dbReference>
<reference evidence="8 9" key="1">
    <citation type="journal article" date="2012" name="Eukaryot. Cell">
        <title>Genome sequence of the fungus Glarea lozoyensis: the first genome sequence of a species from the Helotiaceae family.</title>
        <authorList>
            <person name="Youssar L."/>
            <person name="Gruening B.A."/>
            <person name="Erxleben A."/>
            <person name="Guenther S."/>
            <person name="Huettel W."/>
        </authorList>
    </citation>
    <scope>NUCLEOTIDE SEQUENCE [LARGE SCALE GENOMIC DNA]</scope>
    <source>
        <strain evidence="9">ATCC 74030 / MF5533</strain>
    </source>
</reference>
<dbReference type="SUPFAM" id="SSF47113">
    <property type="entry name" value="Histone-fold"/>
    <property type="match status" value="1"/>
</dbReference>
<keyword evidence="4" id="KW-0539">Nucleus</keyword>
<comment type="caution">
    <text evidence="8">The sequence shown here is derived from an EMBL/GenBank/DDBJ whole genome shotgun (WGS) entry which is preliminary data.</text>
</comment>
<dbReference type="InterPro" id="IPR009072">
    <property type="entry name" value="Histone-fold"/>
</dbReference>
<accession>H0EYN4</accession>
<dbReference type="PANTHER" id="PTHR11380:SF5">
    <property type="entry name" value="TRANSCRIPTION INITIATION FACTOR TFIID SUBUNIT 13"/>
    <property type="match status" value="1"/>
</dbReference>
<feature type="compositionally biased region" description="Acidic residues" evidence="7">
    <location>
        <begin position="122"/>
        <end position="132"/>
    </location>
</feature>
<dbReference type="OrthoDB" id="10266074at2759"/>
<keyword evidence="8" id="KW-0648">Protein biosynthesis</keyword>
<protein>
    <recommendedName>
        <fullName evidence="6">Transcription initiation factor TFIID subunit 13</fullName>
    </recommendedName>
</protein>
<feature type="region of interest" description="Disordered" evidence="7">
    <location>
        <begin position="116"/>
        <end position="143"/>
    </location>
</feature>
<dbReference type="GO" id="GO:0005669">
    <property type="term" value="C:transcription factor TFIID complex"/>
    <property type="evidence" value="ECO:0007669"/>
    <property type="project" value="TreeGrafter"/>
</dbReference>
<dbReference type="InterPro" id="IPR003195">
    <property type="entry name" value="TFIID_TAF13"/>
</dbReference>
<sequence length="143" mass="16129">MEPRARVGKNRGQQNFSDRELDSFLYAFGDVHTPLEGTRKVLDELLTDFVTEICFEAARSATLAGRQKVKLDDIKFTCRKNPKYLGKIQDTLDKKSEIDKAKKLVDMNDDKITKSDVKGLEEELGDGDDDDEKVTLGGRSSKK</sequence>
<evidence type="ECO:0000256" key="3">
    <source>
        <dbReference type="ARBA" id="ARBA00023163"/>
    </source>
</evidence>
<dbReference type="Proteomes" id="UP000005446">
    <property type="component" value="Unassembled WGS sequence"/>
</dbReference>
<dbReference type="PANTHER" id="PTHR11380">
    <property type="entry name" value="TRANSCRIPTION INITIATION FACTOR TFIID/SUPT3-RELATED"/>
    <property type="match status" value="1"/>
</dbReference>
<evidence type="ECO:0000256" key="5">
    <source>
        <dbReference type="ARBA" id="ARBA00038392"/>
    </source>
</evidence>
<dbReference type="GO" id="GO:0003743">
    <property type="term" value="F:translation initiation factor activity"/>
    <property type="evidence" value="ECO:0007669"/>
    <property type="project" value="UniProtKB-KW"/>
</dbReference>
<evidence type="ECO:0000256" key="2">
    <source>
        <dbReference type="ARBA" id="ARBA00023015"/>
    </source>
</evidence>
<evidence type="ECO:0000256" key="7">
    <source>
        <dbReference type="SAM" id="MobiDB-lite"/>
    </source>
</evidence>
<evidence type="ECO:0000256" key="6">
    <source>
        <dbReference type="ARBA" id="ARBA00040136"/>
    </source>
</evidence>
<dbReference type="HOGENOM" id="CLU_076665_1_2_1"/>
<comment type="similarity">
    <text evidence="5">Belongs to the TAF13 family.</text>
</comment>
<evidence type="ECO:0000256" key="4">
    <source>
        <dbReference type="ARBA" id="ARBA00023242"/>
    </source>
</evidence>
<keyword evidence="9" id="KW-1185">Reference proteome</keyword>
<evidence type="ECO:0000256" key="1">
    <source>
        <dbReference type="ARBA" id="ARBA00004123"/>
    </source>
</evidence>
<organism evidence="8 9">
    <name type="scientific">Glarea lozoyensis (strain ATCC 74030 / MF5533)</name>
    <dbReference type="NCBI Taxonomy" id="1104152"/>
    <lineage>
        <taxon>Eukaryota</taxon>
        <taxon>Fungi</taxon>
        <taxon>Dikarya</taxon>
        <taxon>Ascomycota</taxon>
        <taxon>Pezizomycotina</taxon>
        <taxon>Leotiomycetes</taxon>
        <taxon>Helotiales</taxon>
        <taxon>Helotiaceae</taxon>
        <taxon>Glarea</taxon>
    </lineage>
</organism>
<dbReference type="FunCoup" id="H0EYN4">
    <property type="interactions" value="250"/>
</dbReference>
<dbReference type="Gene3D" id="1.10.20.10">
    <property type="entry name" value="Histone, subunit A"/>
    <property type="match status" value="1"/>
</dbReference>
<proteinExistence type="inferred from homology"/>
<evidence type="ECO:0000313" key="9">
    <source>
        <dbReference type="Proteomes" id="UP000005446"/>
    </source>
</evidence>
<dbReference type="AlphaFoldDB" id="H0EYN4"/>
<keyword evidence="8" id="KW-0396">Initiation factor</keyword>
<name>H0EYN4_GLAL7</name>
<keyword evidence="2" id="KW-0805">Transcription regulation</keyword>
<keyword evidence="3" id="KW-0804">Transcription</keyword>
<evidence type="ECO:0000313" key="8">
    <source>
        <dbReference type="EMBL" id="EHK96352.1"/>
    </source>
</evidence>
<dbReference type="GO" id="GO:0046982">
    <property type="term" value="F:protein heterodimerization activity"/>
    <property type="evidence" value="ECO:0007669"/>
    <property type="project" value="InterPro"/>
</dbReference>
<dbReference type="EMBL" id="AGUE01000255">
    <property type="protein sequence ID" value="EHK96352.1"/>
    <property type="molecule type" value="Genomic_DNA"/>
</dbReference>
<comment type="subcellular location">
    <subcellularLocation>
        <location evidence="1">Nucleus</location>
    </subcellularLocation>
</comment>
<gene>
    <name evidence="8" type="ORF">M7I_7940</name>
</gene>
<dbReference type="InParanoid" id="H0EYN4"/>